<reference evidence="2 3" key="1">
    <citation type="journal article" date="2019" name="Sci. Rep.">
        <title>Orb-weaving spider Araneus ventricosus genome elucidates the spidroin gene catalogue.</title>
        <authorList>
            <person name="Kono N."/>
            <person name="Nakamura H."/>
            <person name="Ohtoshi R."/>
            <person name="Moran D.A.P."/>
            <person name="Shinohara A."/>
            <person name="Yoshida Y."/>
            <person name="Fujiwara M."/>
            <person name="Mori M."/>
            <person name="Tomita M."/>
            <person name="Arakawa K."/>
        </authorList>
    </citation>
    <scope>NUCLEOTIDE SEQUENCE [LARGE SCALE GENOMIC DNA]</scope>
</reference>
<protein>
    <submittedName>
        <fullName evidence="2">Uncharacterized protein</fullName>
    </submittedName>
</protein>
<evidence type="ECO:0000313" key="3">
    <source>
        <dbReference type="Proteomes" id="UP000499080"/>
    </source>
</evidence>
<comment type="caution">
    <text evidence="2">The sequence shown here is derived from an EMBL/GenBank/DDBJ whole genome shotgun (WGS) entry which is preliminary data.</text>
</comment>
<gene>
    <name evidence="2" type="ORF">AVEN_81598_1</name>
</gene>
<dbReference type="EMBL" id="BGPR01001004">
    <property type="protein sequence ID" value="GBM42779.1"/>
    <property type="molecule type" value="Genomic_DNA"/>
</dbReference>
<sequence length="122" mass="14426">MRIVDGIRSSFRYVRNMENVTWKEIEDLAFVNECVDKNFAFLKSLPNSLPSIFDTSVSQGNKRELRVTLRNKRESRVTLRKKRVSRVTKIIREASRNKGESRVTKKNFEKQKRHTSKVVLRL</sequence>
<feature type="region of interest" description="Disordered" evidence="1">
    <location>
        <begin position="96"/>
        <end position="122"/>
    </location>
</feature>
<dbReference type="AlphaFoldDB" id="A0A4Y2FR11"/>
<dbReference type="Proteomes" id="UP000499080">
    <property type="component" value="Unassembled WGS sequence"/>
</dbReference>
<proteinExistence type="predicted"/>
<feature type="compositionally biased region" description="Basic and acidic residues" evidence="1">
    <location>
        <begin position="96"/>
        <end position="110"/>
    </location>
</feature>
<evidence type="ECO:0000313" key="2">
    <source>
        <dbReference type="EMBL" id="GBM42779.1"/>
    </source>
</evidence>
<keyword evidence="3" id="KW-1185">Reference proteome</keyword>
<accession>A0A4Y2FR11</accession>
<organism evidence="2 3">
    <name type="scientific">Araneus ventricosus</name>
    <name type="common">Orbweaver spider</name>
    <name type="synonym">Epeira ventricosa</name>
    <dbReference type="NCBI Taxonomy" id="182803"/>
    <lineage>
        <taxon>Eukaryota</taxon>
        <taxon>Metazoa</taxon>
        <taxon>Ecdysozoa</taxon>
        <taxon>Arthropoda</taxon>
        <taxon>Chelicerata</taxon>
        <taxon>Arachnida</taxon>
        <taxon>Araneae</taxon>
        <taxon>Araneomorphae</taxon>
        <taxon>Entelegynae</taxon>
        <taxon>Araneoidea</taxon>
        <taxon>Araneidae</taxon>
        <taxon>Araneus</taxon>
    </lineage>
</organism>
<name>A0A4Y2FR11_ARAVE</name>
<evidence type="ECO:0000256" key="1">
    <source>
        <dbReference type="SAM" id="MobiDB-lite"/>
    </source>
</evidence>